<dbReference type="SUPFAM" id="SSF50129">
    <property type="entry name" value="GroES-like"/>
    <property type="match status" value="1"/>
</dbReference>
<name>A0ABW8K0K9_9GAMM</name>
<dbReference type="CDD" id="cd05288">
    <property type="entry name" value="PGDH"/>
    <property type="match status" value="1"/>
</dbReference>
<dbReference type="PANTHER" id="PTHR43205">
    <property type="entry name" value="PROSTAGLANDIN REDUCTASE"/>
    <property type="match status" value="1"/>
</dbReference>
<dbReference type="Pfam" id="PF16884">
    <property type="entry name" value="ADH_N_2"/>
    <property type="match status" value="1"/>
</dbReference>
<gene>
    <name evidence="3" type="ORF">ISS97_03640</name>
</gene>
<evidence type="ECO:0000313" key="4">
    <source>
        <dbReference type="Proteomes" id="UP001620408"/>
    </source>
</evidence>
<evidence type="ECO:0000259" key="2">
    <source>
        <dbReference type="SMART" id="SM00829"/>
    </source>
</evidence>
<organism evidence="3 4">
    <name type="scientific">Dyella koreensis</name>
    <dbReference type="NCBI Taxonomy" id="311235"/>
    <lineage>
        <taxon>Bacteria</taxon>
        <taxon>Pseudomonadati</taxon>
        <taxon>Pseudomonadota</taxon>
        <taxon>Gammaproteobacteria</taxon>
        <taxon>Lysobacterales</taxon>
        <taxon>Rhodanobacteraceae</taxon>
        <taxon>Dyella</taxon>
    </lineage>
</organism>
<accession>A0ABW8K0K9</accession>
<reference evidence="3 4" key="1">
    <citation type="submission" date="2020-10" db="EMBL/GenBank/DDBJ databases">
        <title>Phylogeny of dyella-like bacteria.</title>
        <authorList>
            <person name="Fu J."/>
        </authorList>
    </citation>
    <scope>NUCLEOTIDE SEQUENCE [LARGE SCALE GENOMIC DNA]</scope>
    <source>
        <strain evidence="3 4">BB4</strain>
    </source>
</reference>
<keyword evidence="4" id="KW-1185">Reference proteome</keyword>
<dbReference type="InterPro" id="IPR013149">
    <property type="entry name" value="ADH-like_C"/>
</dbReference>
<sequence length="351" mass="38192">MTEITAQRWVLTARPQGEPTPENFRLESAHVPKPGEGEILLGVLYLSLDPYMRGRMSATKSYAAPVELGAVMEGGTVAQVLRSNHPDYRAGEFVLSHSGWQTHAVVTPKQILRRLDPAIAPLSTALGVYGMPGFTAWAGLREIGKPKPGETLVVAAASGAVGSAVGQIARLRGARAVGIAGGTEKCAYLRDELGFDAAIDHRAPDFAEQLKAACANGIDVYFENVGGAVWEAVWPLLNEYARVPVCGLIAHYNDDSYRSGFNGELPVAADRLPALMRSVLTRSLTLRGFIQREFVQHYPEFLREMGDWLHHGQVLYREDIVDGLEHAPEAFIGLLKGRNFGKLLVRVADPV</sequence>
<dbReference type="Gene3D" id="3.40.50.720">
    <property type="entry name" value="NAD(P)-binding Rossmann-like Domain"/>
    <property type="match status" value="1"/>
</dbReference>
<dbReference type="Proteomes" id="UP001620408">
    <property type="component" value="Unassembled WGS sequence"/>
</dbReference>
<evidence type="ECO:0000313" key="3">
    <source>
        <dbReference type="EMBL" id="MFK2916346.1"/>
    </source>
</evidence>
<dbReference type="Pfam" id="PF00107">
    <property type="entry name" value="ADH_zinc_N"/>
    <property type="match status" value="1"/>
</dbReference>
<dbReference type="InterPro" id="IPR020843">
    <property type="entry name" value="ER"/>
</dbReference>
<dbReference type="SUPFAM" id="SSF51735">
    <property type="entry name" value="NAD(P)-binding Rossmann-fold domains"/>
    <property type="match status" value="1"/>
</dbReference>
<proteinExistence type="predicted"/>
<feature type="domain" description="Enoyl reductase (ER)" evidence="2">
    <location>
        <begin position="19"/>
        <end position="345"/>
    </location>
</feature>
<evidence type="ECO:0000256" key="1">
    <source>
        <dbReference type="ARBA" id="ARBA00023002"/>
    </source>
</evidence>
<dbReference type="InterPro" id="IPR011032">
    <property type="entry name" value="GroES-like_sf"/>
</dbReference>
<protein>
    <submittedName>
        <fullName evidence="3">NADP-dependent oxidoreductase</fullName>
    </submittedName>
</protein>
<comment type="caution">
    <text evidence="3">The sequence shown here is derived from an EMBL/GenBank/DDBJ whole genome shotgun (WGS) entry which is preliminary data.</text>
</comment>
<dbReference type="EMBL" id="JADIKD010000006">
    <property type="protein sequence ID" value="MFK2916346.1"/>
    <property type="molecule type" value="Genomic_DNA"/>
</dbReference>
<keyword evidence="1" id="KW-0560">Oxidoreductase</keyword>
<dbReference type="PANTHER" id="PTHR43205:SF7">
    <property type="entry name" value="PROSTAGLANDIN REDUCTASE 1"/>
    <property type="match status" value="1"/>
</dbReference>
<dbReference type="InterPro" id="IPR036291">
    <property type="entry name" value="NAD(P)-bd_dom_sf"/>
</dbReference>
<dbReference type="RefSeq" id="WP_379984997.1">
    <property type="nucleotide sequence ID" value="NZ_JADIKD010000006.1"/>
</dbReference>
<dbReference type="Gene3D" id="3.90.180.10">
    <property type="entry name" value="Medium-chain alcohol dehydrogenases, catalytic domain"/>
    <property type="match status" value="1"/>
</dbReference>
<dbReference type="InterPro" id="IPR045010">
    <property type="entry name" value="MDR_fam"/>
</dbReference>
<dbReference type="InterPro" id="IPR041694">
    <property type="entry name" value="ADH_N_2"/>
</dbReference>
<dbReference type="SMART" id="SM00829">
    <property type="entry name" value="PKS_ER"/>
    <property type="match status" value="1"/>
</dbReference>